<dbReference type="EMBL" id="UINC01102541">
    <property type="protein sequence ID" value="SVC64249.1"/>
    <property type="molecule type" value="Genomic_DNA"/>
</dbReference>
<sequence length="108" mass="12150">MADHPHHAPRAKGSRTVALRQKLLVLYAHSPDLNSATVAWSIYDGTGREKHTTGDSEEPLYPSVVAAMHDGWRVIQFPQQHPAYPGMEYNTAYLKYEYILEQLEDVGG</sequence>
<reference evidence="1" key="1">
    <citation type="submission" date="2018-05" db="EMBL/GenBank/DDBJ databases">
        <authorList>
            <person name="Lanie J.A."/>
            <person name="Ng W.-L."/>
            <person name="Kazmierczak K.M."/>
            <person name="Andrzejewski T.M."/>
            <person name="Davidsen T.M."/>
            <person name="Wayne K.J."/>
            <person name="Tettelin H."/>
            <person name="Glass J.I."/>
            <person name="Rusch D."/>
            <person name="Podicherti R."/>
            <person name="Tsui H.-C.T."/>
            <person name="Winkler M.E."/>
        </authorList>
    </citation>
    <scope>NUCLEOTIDE SEQUENCE</scope>
</reference>
<protein>
    <submittedName>
        <fullName evidence="1">Uncharacterized protein</fullName>
    </submittedName>
</protein>
<organism evidence="1">
    <name type="scientific">marine metagenome</name>
    <dbReference type="NCBI Taxonomy" id="408172"/>
    <lineage>
        <taxon>unclassified sequences</taxon>
        <taxon>metagenomes</taxon>
        <taxon>ecological metagenomes</taxon>
    </lineage>
</organism>
<name>A0A382NSV3_9ZZZZ</name>
<dbReference type="AlphaFoldDB" id="A0A382NSV3"/>
<proteinExistence type="predicted"/>
<accession>A0A382NSV3</accession>
<gene>
    <name evidence="1" type="ORF">METZ01_LOCUS317103</name>
</gene>
<evidence type="ECO:0000313" key="1">
    <source>
        <dbReference type="EMBL" id="SVC64249.1"/>
    </source>
</evidence>